<sequence>MGVTVRRAGESDREALVRLLEETFHDDPVSSWVFPDEARRAETHGRFMGCFLDAALGEGWVDMTEDGTAVALWLQVPAGEPEGEDDTPALMREASDPDNERAELVGRLTGAIHPYHREHAYLLLVAVADGEQGRGLGSALLGEVLDRCDREGLAAYLEASNVRSRELYERLGFRLRDRPLQLPDGPPMFPMWREPQGV</sequence>
<protein>
    <submittedName>
        <fullName evidence="2">GNAT family N-acetyltransferase</fullName>
    </submittedName>
</protein>
<gene>
    <name evidence="2" type="ORF">DY218_20640</name>
</gene>
<dbReference type="PANTHER" id="PTHR42791">
    <property type="entry name" value="GNAT FAMILY ACETYLTRANSFERASE"/>
    <property type="match status" value="1"/>
</dbReference>
<dbReference type="SUPFAM" id="SSF55729">
    <property type="entry name" value="Acyl-CoA N-acyltransferases (Nat)"/>
    <property type="match status" value="1"/>
</dbReference>
<dbReference type="AlphaFoldDB" id="A0A372M1K5"/>
<reference evidence="2 3" key="1">
    <citation type="submission" date="2018-08" db="EMBL/GenBank/DDBJ databases">
        <title>Isolation, diversity and antifungal activity of Actinobacteria from wheat.</title>
        <authorList>
            <person name="Han C."/>
        </authorList>
    </citation>
    <scope>NUCLEOTIDE SEQUENCE [LARGE SCALE GENOMIC DNA]</scope>
    <source>
        <strain evidence="2 3">NEAU-YY421</strain>
    </source>
</reference>
<name>A0A372M1K5_9ACTN</name>
<keyword evidence="3" id="KW-1185">Reference proteome</keyword>
<dbReference type="OrthoDB" id="7057833at2"/>
<dbReference type="Proteomes" id="UP000263094">
    <property type="component" value="Unassembled WGS sequence"/>
</dbReference>
<comment type="caution">
    <text evidence="2">The sequence shown here is derived from an EMBL/GenBank/DDBJ whole genome shotgun (WGS) entry which is preliminary data.</text>
</comment>
<organism evidence="2 3">
    <name type="scientific">Streptomyces triticagri</name>
    <dbReference type="NCBI Taxonomy" id="2293568"/>
    <lineage>
        <taxon>Bacteria</taxon>
        <taxon>Bacillati</taxon>
        <taxon>Actinomycetota</taxon>
        <taxon>Actinomycetes</taxon>
        <taxon>Kitasatosporales</taxon>
        <taxon>Streptomycetaceae</taxon>
        <taxon>Streptomyces</taxon>
    </lineage>
</organism>
<dbReference type="Pfam" id="PF00583">
    <property type="entry name" value="Acetyltransf_1"/>
    <property type="match status" value="1"/>
</dbReference>
<dbReference type="PROSITE" id="PS51186">
    <property type="entry name" value="GNAT"/>
    <property type="match status" value="1"/>
</dbReference>
<dbReference type="EMBL" id="QUAK01000112">
    <property type="protein sequence ID" value="RFU84802.1"/>
    <property type="molecule type" value="Genomic_DNA"/>
</dbReference>
<evidence type="ECO:0000259" key="1">
    <source>
        <dbReference type="PROSITE" id="PS51186"/>
    </source>
</evidence>
<feature type="domain" description="N-acetyltransferase" evidence="1">
    <location>
        <begin position="3"/>
        <end position="196"/>
    </location>
</feature>
<dbReference type="InterPro" id="IPR052523">
    <property type="entry name" value="Trichothecene_AcTrans"/>
</dbReference>
<evidence type="ECO:0000313" key="3">
    <source>
        <dbReference type="Proteomes" id="UP000263094"/>
    </source>
</evidence>
<dbReference type="PANTHER" id="PTHR42791:SF1">
    <property type="entry name" value="N-ACETYLTRANSFERASE DOMAIN-CONTAINING PROTEIN"/>
    <property type="match status" value="1"/>
</dbReference>
<evidence type="ECO:0000313" key="2">
    <source>
        <dbReference type="EMBL" id="RFU84802.1"/>
    </source>
</evidence>
<dbReference type="Gene3D" id="3.40.630.30">
    <property type="match status" value="1"/>
</dbReference>
<proteinExistence type="predicted"/>
<keyword evidence="2" id="KW-0808">Transferase</keyword>
<dbReference type="InterPro" id="IPR000182">
    <property type="entry name" value="GNAT_dom"/>
</dbReference>
<accession>A0A372M1K5</accession>
<dbReference type="RefSeq" id="WP_128557568.1">
    <property type="nucleotide sequence ID" value="NZ_QUAK01000112.1"/>
</dbReference>
<dbReference type="CDD" id="cd04301">
    <property type="entry name" value="NAT_SF"/>
    <property type="match status" value="1"/>
</dbReference>
<dbReference type="InterPro" id="IPR016181">
    <property type="entry name" value="Acyl_CoA_acyltransferase"/>
</dbReference>
<dbReference type="GO" id="GO:0016747">
    <property type="term" value="F:acyltransferase activity, transferring groups other than amino-acyl groups"/>
    <property type="evidence" value="ECO:0007669"/>
    <property type="project" value="InterPro"/>
</dbReference>